<dbReference type="InterPro" id="IPR012907">
    <property type="entry name" value="Peptidase_S11_C"/>
</dbReference>
<keyword evidence="20" id="KW-1185">Reference proteome</keyword>
<protein>
    <recommendedName>
        <fullName evidence="4">serine-type D-Ala-D-Ala carboxypeptidase</fullName>
        <ecNumber evidence="4">3.4.16.4</ecNumber>
    </recommendedName>
</protein>
<evidence type="ECO:0000256" key="8">
    <source>
        <dbReference type="ARBA" id="ARBA00022801"/>
    </source>
</evidence>
<dbReference type="PRINTS" id="PR00725">
    <property type="entry name" value="DADACBPTASE1"/>
</dbReference>
<keyword evidence="9" id="KW-0133">Cell shape</keyword>
<dbReference type="Proteomes" id="UP000659630">
    <property type="component" value="Unassembled WGS sequence"/>
</dbReference>
<sequence>MKKFCCSLLAVLLFSVTLLAAPAGAVTFAPPFEPNADAVYLVNLDTGIVVYEKNADKKRPPASLTKLMTTLLLLENVPDLDGTRITAPGYIFDELFGVPSSTADIRPYEEVSARDLLYAMMLPSANEAASTVADYLGGGNLSNFFYLMNNRARELGCTNTNFTCAHGLYGMDQNHYSSARDMYLIAKACYDKGALFMDVATTLTYAMPASNKHNGSYKIFNTNFMMRQGTEVYRSYIQGIKTGSTPEAGYNLITTAKKDGQTYMLVVMGTPYERDQYGYGLAFSVTAQIYDWVFDSLSVRPALDTMQDITEIKVKYCSEQDTLKLRPASDLMTLLPIESDETTINKEFHLPETVTAPIEAGDVVGSVTLSLAGEEIGTVDLIASQSLERNTALYVIAKIGEFFSSLYFKVLLVLILITVAVYVGYILWVTHKNKKMGKVDRRRSRKL</sequence>
<evidence type="ECO:0000256" key="16">
    <source>
        <dbReference type="SAM" id="Phobius"/>
    </source>
</evidence>
<evidence type="ECO:0000256" key="3">
    <source>
        <dbReference type="ARBA" id="ARBA00007164"/>
    </source>
</evidence>
<dbReference type="GO" id="GO:0006508">
    <property type="term" value="P:proteolysis"/>
    <property type="evidence" value="ECO:0007669"/>
    <property type="project" value="UniProtKB-KW"/>
</dbReference>
<evidence type="ECO:0000256" key="9">
    <source>
        <dbReference type="ARBA" id="ARBA00022960"/>
    </source>
</evidence>
<dbReference type="InterPro" id="IPR037167">
    <property type="entry name" value="Peptidase_S11_C_sf"/>
</dbReference>
<feature type="active site" description="Acyl-ester intermediate" evidence="13">
    <location>
        <position position="63"/>
    </location>
</feature>
<feature type="binding site" evidence="14">
    <location>
        <position position="241"/>
    </location>
    <ligand>
        <name>substrate</name>
    </ligand>
</feature>
<name>A0A923L239_9FIRM</name>
<organism evidence="19 20">
    <name type="scientific">Anaerofilum hominis</name>
    <dbReference type="NCBI Taxonomy" id="2763016"/>
    <lineage>
        <taxon>Bacteria</taxon>
        <taxon>Bacillati</taxon>
        <taxon>Bacillota</taxon>
        <taxon>Clostridia</taxon>
        <taxon>Eubacteriales</taxon>
        <taxon>Oscillospiraceae</taxon>
        <taxon>Anaerofilum</taxon>
    </lineage>
</organism>
<evidence type="ECO:0000256" key="5">
    <source>
        <dbReference type="ARBA" id="ARBA00022645"/>
    </source>
</evidence>
<feature type="active site" description="Proton acceptor" evidence="13">
    <location>
        <position position="66"/>
    </location>
</feature>
<keyword evidence="16" id="KW-0812">Transmembrane</keyword>
<dbReference type="GO" id="GO:0071555">
    <property type="term" value="P:cell wall organization"/>
    <property type="evidence" value="ECO:0007669"/>
    <property type="project" value="UniProtKB-KW"/>
</dbReference>
<dbReference type="Pfam" id="PF00768">
    <property type="entry name" value="Peptidase_S11"/>
    <property type="match status" value="1"/>
</dbReference>
<evidence type="ECO:0000313" key="20">
    <source>
        <dbReference type="Proteomes" id="UP000659630"/>
    </source>
</evidence>
<dbReference type="EC" id="3.4.16.4" evidence="4"/>
<feature type="chain" id="PRO_5039306692" description="serine-type D-Ala-D-Ala carboxypeptidase" evidence="17">
    <location>
        <begin position="21"/>
        <end position="447"/>
    </location>
</feature>
<dbReference type="SUPFAM" id="SSF56601">
    <property type="entry name" value="beta-lactamase/transpeptidase-like"/>
    <property type="match status" value="1"/>
</dbReference>
<proteinExistence type="inferred from homology"/>
<accession>A0A923L239</accession>
<dbReference type="AlphaFoldDB" id="A0A923L239"/>
<evidence type="ECO:0000256" key="4">
    <source>
        <dbReference type="ARBA" id="ARBA00012448"/>
    </source>
</evidence>
<dbReference type="PANTHER" id="PTHR21581:SF6">
    <property type="entry name" value="TRAFFICKING PROTEIN PARTICLE COMPLEX SUBUNIT 12"/>
    <property type="match status" value="1"/>
</dbReference>
<evidence type="ECO:0000256" key="12">
    <source>
        <dbReference type="ARBA" id="ARBA00034000"/>
    </source>
</evidence>
<gene>
    <name evidence="19" type="ORF">H8S23_13045</name>
</gene>
<evidence type="ECO:0000256" key="15">
    <source>
        <dbReference type="RuleBase" id="RU004016"/>
    </source>
</evidence>
<dbReference type="GO" id="GO:0009002">
    <property type="term" value="F:serine-type D-Ala-D-Ala carboxypeptidase activity"/>
    <property type="evidence" value="ECO:0007669"/>
    <property type="project" value="UniProtKB-EC"/>
</dbReference>
<keyword evidence="11" id="KW-0961">Cell wall biogenesis/degradation</keyword>
<dbReference type="Gene3D" id="2.60.410.10">
    <property type="entry name" value="D-Ala-D-Ala carboxypeptidase, C-terminal domain"/>
    <property type="match status" value="1"/>
</dbReference>
<dbReference type="InterPro" id="IPR012338">
    <property type="entry name" value="Beta-lactam/transpept-like"/>
</dbReference>
<evidence type="ECO:0000256" key="10">
    <source>
        <dbReference type="ARBA" id="ARBA00022984"/>
    </source>
</evidence>
<evidence type="ECO:0000256" key="17">
    <source>
        <dbReference type="SAM" id="SignalP"/>
    </source>
</evidence>
<dbReference type="Pfam" id="PF07943">
    <property type="entry name" value="PBP5_C"/>
    <property type="match status" value="1"/>
</dbReference>
<feature type="active site" evidence="13">
    <location>
        <position position="124"/>
    </location>
</feature>
<feature type="signal peptide" evidence="17">
    <location>
        <begin position="1"/>
        <end position="20"/>
    </location>
</feature>
<dbReference type="PANTHER" id="PTHR21581">
    <property type="entry name" value="D-ALANYL-D-ALANINE CARBOXYPEPTIDASE"/>
    <property type="match status" value="1"/>
</dbReference>
<evidence type="ECO:0000256" key="14">
    <source>
        <dbReference type="PIRSR" id="PIRSR618044-2"/>
    </source>
</evidence>
<keyword evidence="7 17" id="KW-0732">Signal</keyword>
<dbReference type="RefSeq" id="WP_186888795.1">
    <property type="nucleotide sequence ID" value="NZ_JACONZ010000005.1"/>
</dbReference>
<evidence type="ECO:0000256" key="2">
    <source>
        <dbReference type="ARBA" id="ARBA00004752"/>
    </source>
</evidence>
<comment type="catalytic activity">
    <reaction evidence="12">
        <text>Preferential cleavage: (Ac)2-L-Lys-D-Ala-|-D-Ala. Also transpeptidation of peptidyl-alanyl moieties that are N-acyl substituents of D-alanine.</text>
        <dbReference type="EC" id="3.4.16.4"/>
    </reaction>
</comment>
<keyword evidence="6" id="KW-0645">Protease</keyword>
<evidence type="ECO:0000256" key="7">
    <source>
        <dbReference type="ARBA" id="ARBA00022729"/>
    </source>
</evidence>
<dbReference type="GO" id="GO:0009252">
    <property type="term" value="P:peptidoglycan biosynthetic process"/>
    <property type="evidence" value="ECO:0007669"/>
    <property type="project" value="UniProtKB-KW"/>
</dbReference>
<evidence type="ECO:0000256" key="1">
    <source>
        <dbReference type="ARBA" id="ARBA00003217"/>
    </source>
</evidence>
<dbReference type="SMART" id="SM00936">
    <property type="entry name" value="PBP5_C"/>
    <property type="match status" value="1"/>
</dbReference>
<dbReference type="EMBL" id="JACONZ010000005">
    <property type="protein sequence ID" value="MBC5582433.1"/>
    <property type="molecule type" value="Genomic_DNA"/>
</dbReference>
<dbReference type="InterPro" id="IPR018044">
    <property type="entry name" value="Peptidase_S11"/>
</dbReference>
<feature type="domain" description="Peptidase S11 D-Ala-D-Ala carboxypeptidase A C-terminal" evidence="18">
    <location>
        <begin position="294"/>
        <end position="389"/>
    </location>
</feature>
<dbReference type="SUPFAM" id="SSF69189">
    <property type="entry name" value="Penicillin-binding protein associated domain"/>
    <property type="match status" value="1"/>
</dbReference>
<evidence type="ECO:0000256" key="11">
    <source>
        <dbReference type="ARBA" id="ARBA00023316"/>
    </source>
</evidence>
<keyword evidence="5 19" id="KW-0121">Carboxypeptidase</keyword>
<evidence type="ECO:0000259" key="18">
    <source>
        <dbReference type="SMART" id="SM00936"/>
    </source>
</evidence>
<comment type="caution">
    <text evidence="19">The sequence shown here is derived from an EMBL/GenBank/DDBJ whole genome shotgun (WGS) entry which is preliminary data.</text>
</comment>
<reference evidence="19" key="1">
    <citation type="submission" date="2020-08" db="EMBL/GenBank/DDBJ databases">
        <title>Genome public.</title>
        <authorList>
            <person name="Liu C."/>
            <person name="Sun Q."/>
        </authorList>
    </citation>
    <scope>NUCLEOTIDE SEQUENCE</scope>
    <source>
        <strain evidence="19">BX8</strain>
    </source>
</reference>
<dbReference type="InterPro" id="IPR015956">
    <property type="entry name" value="Peniciliin-bd_prot_C_sf"/>
</dbReference>
<comment type="similarity">
    <text evidence="3 15">Belongs to the peptidase S11 family.</text>
</comment>
<evidence type="ECO:0000256" key="6">
    <source>
        <dbReference type="ARBA" id="ARBA00022670"/>
    </source>
</evidence>
<dbReference type="Gene3D" id="3.40.710.10">
    <property type="entry name" value="DD-peptidase/beta-lactamase superfamily"/>
    <property type="match status" value="1"/>
</dbReference>
<comment type="function">
    <text evidence="1">Removes C-terminal D-alanyl residues from sugar-peptide cell wall precursors.</text>
</comment>
<feature type="transmembrane region" description="Helical" evidence="16">
    <location>
        <begin position="406"/>
        <end position="428"/>
    </location>
</feature>
<keyword evidence="16" id="KW-0472">Membrane</keyword>
<evidence type="ECO:0000313" key="19">
    <source>
        <dbReference type="EMBL" id="MBC5582433.1"/>
    </source>
</evidence>
<dbReference type="InterPro" id="IPR001967">
    <property type="entry name" value="Peptidase_S11_N"/>
</dbReference>
<comment type="pathway">
    <text evidence="2">Cell wall biogenesis; peptidoglycan biosynthesis.</text>
</comment>
<evidence type="ECO:0000256" key="13">
    <source>
        <dbReference type="PIRSR" id="PIRSR618044-1"/>
    </source>
</evidence>
<keyword evidence="16" id="KW-1133">Transmembrane helix</keyword>
<keyword evidence="8" id="KW-0378">Hydrolase</keyword>
<dbReference type="GO" id="GO:0008360">
    <property type="term" value="P:regulation of cell shape"/>
    <property type="evidence" value="ECO:0007669"/>
    <property type="project" value="UniProtKB-KW"/>
</dbReference>
<keyword evidence="10" id="KW-0573">Peptidoglycan synthesis</keyword>